<dbReference type="Gene3D" id="1.25.10.10">
    <property type="entry name" value="Leucine-rich Repeat Variant"/>
    <property type="match status" value="1"/>
</dbReference>
<evidence type="ECO:0000259" key="14">
    <source>
        <dbReference type="PROSITE" id="PS50290"/>
    </source>
</evidence>
<comment type="catalytic activity">
    <reaction evidence="13">
        <text>L-seryl-[protein] + ATP = O-phospho-L-seryl-[protein] + ADP + H(+)</text>
        <dbReference type="Rhea" id="RHEA:17989"/>
        <dbReference type="Rhea" id="RHEA-COMP:9863"/>
        <dbReference type="Rhea" id="RHEA-COMP:11604"/>
        <dbReference type="ChEBI" id="CHEBI:15378"/>
        <dbReference type="ChEBI" id="CHEBI:29999"/>
        <dbReference type="ChEBI" id="CHEBI:30616"/>
        <dbReference type="ChEBI" id="CHEBI:83421"/>
        <dbReference type="ChEBI" id="CHEBI:456216"/>
        <dbReference type="EC" id="2.7.11.1"/>
    </reaction>
</comment>
<evidence type="ECO:0000256" key="4">
    <source>
        <dbReference type="ARBA" id="ARBA00022527"/>
    </source>
</evidence>
<dbReference type="PROSITE" id="PS50290">
    <property type="entry name" value="PI3_4_KINASE_3"/>
    <property type="match status" value="1"/>
</dbReference>
<dbReference type="GO" id="GO:0000077">
    <property type="term" value="P:DNA damage checkpoint signaling"/>
    <property type="evidence" value="ECO:0007669"/>
    <property type="project" value="TreeGrafter"/>
</dbReference>
<dbReference type="Gene3D" id="1.10.1070.11">
    <property type="entry name" value="Phosphatidylinositol 3-/4-kinase, catalytic domain"/>
    <property type="match status" value="1"/>
</dbReference>
<dbReference type="Pfam" id="PF25030">
    <property type="entry name" value="M-HEAT_ATR"/>
    <property type="match status" value="1"/>
</dbReference>
<dbReference type="SMART" id="SM00802">
    <property type="entry name" value="UME"/>
    <property type="match status" value="1"/>
</dbReference>
<dbReference type="OrthoDB" id="381190at2759"/>
<keyword evidence="6" id="KW-0547">Nucleotide-binding</keyword>
<dbReference type="InterPro" id="IPR011989">
    <property type="entry name" value="ARM-like"/>
</dbReference>
<dbReference type="InterPro" id="IPR012993">
    <property type="entry name" value="UME"/>
</dbReference>
<keyword evidence="10" id="KW-0234">DNA repair</keyword>
<dbReference type="PROSITE" id="PS51189">
    <property type="entry name" value="FAT"/>
    <property type="match status" value="1"/>
</dbReference>
<dbReference type="InterPro" id="IPR056802">
    <property type="entry name" value="ATR-like_M-HEAT"/>
</dbReference>
<dbReference type="EMBL" id="KZ302010">
    <property type="protein sequence ID" value="PFH50130.1"/>
    <property type="molecule type" value="Genomic_DNA"/>
</dbReference>
<dbReference type="InterPro" id="IPR003152">
    <property type="entry name" value="FATC_dom"/>
</dbReference>
<dbReference type="SMART" id="SM00146">
    <property type="entry name" value="PI3Kc"/>
    <property type="match status" value="1"/>
</dbReference>
<dbReference type="STRING" id="703135.A0A2A9NQZ3"/>
<evidence type="ECO:0000256" key="6">
    <source>
        <dbReference type="ARBA" id="ARBA00022741"/>
    </source>
</evidence>
<dbReference type="SUPFAM" id="SSF56112">
    <property type="entry name" value="Protein kinase-like (PK-like)"/>
    <property type="match status" value="1"/>
</dbReference>
<dbReference type="GO" id="GO:0005694">
    <property type="term" value="C:chromosome"/>
    <property type="evidence" value="ECO:0007669"/>
    <property type="project" value="TreeGrafter"/>
</dbReference>
<feature type="domain" description="FAT" evidence="15">
    <location>
        <begin position="987"/>
        <end position="1544"/>
    </location>
</feature>
<evidence type="ECO:0000256" key="7">
    <source>
        <dbReference type="ARBA" id="ARBA00022763"/>
    </source>
</evidence>
<dbReference type="InterPro" id="IPR016024">
    <property type="entry name" value="ARM-type_fold"/>
</dbReference>
<evidence type="ECO:0000256" key="3">
    <source>
        <dbReference type="ARBA" id="ARBA00012513"/>
    </source>
</evidence>
<keyword evidence="7" id="KW-0227">DNA damage</keyword>
<dbReference type="CDD" id="cd00892">
    <property type="entry name" value="PIKKc_ATR"/>
    <property type="match status" value="1"/>
</dbReference>
<dbReference type="InterPro" id="IPR050517">
    <property type="entry name" value="DDR_Repair_Kinase"/>
</dbReference>
<evidence type="ECO:0000256" key="10">
    <source>
        <dbReference type="ARBA" id="ARBA00023204"/>
    </source>
</evidence>
<dbReference type="PANTHER" id="PTHR11139">
    <property type="entry name" value="ATAXIA TELANGIECTASIA MUTATED ATM -RELATED"/>
    <property type="match status" value="1"/>
</dbReference>
<comment type="catalytic activity">
    <reaction evidence="12">
        <text>L-threonyl-[protein] + ATP = O-phospho-L-threonyl-[protein] + ADP + H(+)</text>
        <dbReference type="Rhea" id="RHEA:46608"/>
        <dbReference type="Rhea" id="RHEA-COMP:11060"/>
        <dbReference type="Rhea" id="RHEA-COMP:11605"/>
        <dbReference type="ChEBI" id="CHEBI:15378"/>
        <dbReference type="ChEBI" id="CHEBI:30013"/>
        <dbReference type="ChEBI" id="CHEBI:30616"/>
        <dbReference type="ChEBI" id="CHEBI:61977"/>
        <dbReference type="ChEBI" id="CHEBI:456216"/>
        <dbReference type="EC" id="2.7.11.1"/>
    </reaction>
</comment>
<name>A0A2A9NQZ3_9AGAR</name>
<comment type="subcellular location">
    <subcellularLocation>
        <location evidence="1">Nucleus</location>
    </subcellularLocation>
</comment>
<evidence type="ECO:0000256" key="9">
    <source>
        <dbReference type="ARBA" id="ARBA00022840"/>
    </source>
</evidence>
<dbReference type="GO" id="GO:0005634">
    <property type="term" value="C:nucleus"/>
    <property type="evidence" value="ECO:0007669"/>
    <property type="project" value="UniProtKB-SubCell"/>
</dbReference>
<dbReference type="InterPro" id="IPR011009">
    <property type="entry name" value="Kinase-like_dom_sf"/>
</dbReference>
<dbReference type="SUPFAM" id="SSF48371">
    <property type="entry name" value="ARM repeat"/>
    <property type="match status" value="2"/>
</dbReference>
<dbReference type="InterPro" id="IPR000403">
    <property type="entry name" value="PI3/4_kinase_cat_dom"/>
</dbReference>
<dbReference type="PROSITE" id="PS51190">
    <property type="entry name" value="FATC"/>
    <property type="match status" value="1"/>
</dbReference>
<accession>A0A2A9NQZ3</accession>
<evidence type="ECO:0000256" key="13">
    <source>
        <dbReference type="ARBA" id="ARBA00048679"/>
    </source>
</evidence>
<dbReference type="Pfam" id="PF02260">
    <property type="entry name" value="FATC"/>
    <property type="match status" value="1"/>
</dbReference>
<dbReference type="InterPro" id="IPR036940">
    <property type="entry name" value="PI3/4_kinase_cat_sf"/>
</dbReference>
<evidence type="ECO:0000313" key="18">
    <source>
        <dbReference type="Proteomes" id="UP000242287"/>
    </source>
</evidence>
<comment type="similarity">
    <text evidence="2">Belongs to the PI3/PI4-kinase family. ATM subfamily.</text>
</comment>
<dbReference type="InterPro" id="IPR014009">
    <property type="entry name" value="PIK_FAT"/>
</dbReference>
<dbReference type="GO" id="GO:0005524">
    <property type="term" value="F:ATP binding"/>
    <property type="evidence" value="ECO:0007669"/>
    <property type="project" value="UniProtKB-KW"/>
</dbReference>
<dbReference type="InterPro" id="IPR057564">
    <property type="entry name" value="HEAT_ATR"/>
</dbReference>
<proteinExistence type="inferred from homology"/>
<dbReference type="PANTHER" id="PTHR11139:SF125">
    <property type="entry name" value="SERINE_THREONINE-PROTEIN KINASE MEC1"/>
    <property type="match status" value="1"/>
</dbReference>
<evidence type="ECO:0000256" key="1">
    <source>
        <dbReference type="ARBA" id="ARBA00004123"/>
    </source>
</evidence>
<dbReference type="Pfam" id="PF00454">
    <property type="entry name" value="PI3_PI4_kinase"/>
    <property type="match status" value="1"/>
</dbReference>
<keyword evidence="8" id="KW-0418">Kinase</keyword>
<dbReference type="Gene3D" id="1.25.40.10">
    <property type="entry name" value="Tetratricopeptide repeat domain"/>
    <property type="match status" value="1"/>
</dbReference>
<gene>
    <name evidence="17" type="ORF">AMATHDRAFT_145857</name>
</gene>
<dbReference type="Gene3D" id="3.30.1010.10">
    <property type="entry name" value="Phosphatidylinositol 3-kinase Catalytic Subunit, Chain A, domain 4"/>
    <property type="match status" value="1"/>
</dbReference>
<evidence type="ECO:0000259" key="15">
    <source>
        <dbReference type="PROSITE" id="PS51189"/>
    </source>
</evidence>
<evidence type="ECO:0000313" key="17">
    <source>
        <dbReference type="EMBL" id="PFH50130.1"/>
    </source>
</evidence>
<dbReference type="InterPro" id="IPR003151">
    <property type="entry name" value="PIK-rel_kinase_FAT"/>
</dbReference>
<organism evidence="17 18">
    <name type="scientific">Amanita thiersii Skay4041</name>
    <dbReference type="NCBI Taxonomy" id="703135"/>
    <lineage>
        <taxon>Eukaryota</taxon>
        <taxon>Fungi</taxon>
        <taxon>Dikarya</taxon>
        <taxon>Basidiomycota</taxon>
        <taxon>Agaricomycotina</taxon>
        <taxon>Agaricomycetes</taxon>
        <taxon>Agaricomycetidae</taxon>
        <taxon>Agaricales</taxon>
        <taxon>Pluteineae</taxon>
        <taxon>Amanitaceae</taxon>
        <taxon>Amanita</taxon>
    </lineage>
</organism>
<dbReference type="Pfam" id="PF02259">
    <property type="entry name" value="FAT"/>
    <property type="match status" value="1"/>
</dbReference>
<dbReference type="Proteomes" id="UP000242287">
    <property type="component" value="Unassembled WGS sequence"/>
</dbReference>
<sequence>MTRYGAFLAEVGQCTPRLRSSQPSNQESTSTQKISTGAKWRRRVRIAAQSLVEDEDYSWMDVDDDVSDRQYAYFNLYQLREYLDRPAGGSKTPRVDIVNKLSNLINVISSCDNSPCSGTQEFIDVSAILDLVELLLQGPQDHVTTGIRRQIFTVLSHAITHHDSETGVADWNRASTVIMKGVVDSDRSVRLTAGHALRTLLEICCACRGEALNVTSQIFEHMYHLLETSPRMPISETLIITIGSCGETQDSELLGQVICLLVAQLGQQNPLIRGTASVKFFSIASKKHKTPYSLVQPYLNQIAPFLITRMCSQPILFQEACRAMGTQPHQFIVSNLARSAPQVFADCDKQVLESLAKELSTTPSTLFLKHSHKILAHVFLRLGQPTKALNFILKILVEDSQGGTISVANVIKSCLVPLLTELIIYLGDDNQMNVQLANVALVNVERSLAPSSTKGRPLPLPEVGAFLRVYMLGIFSELSDMLQGVQGKISVGTKRQIIRSIGALVTLIGQPISNVAPQIMAIFQTMICVPELSDATINSWHLFLSVLGPTELSAHVGATSASFVACWPTLSPQARESAAQSLSSIVLGLGDELKEHLNEIVDLAEIDELKYIHDHIQQQRAAWTPKQKLQRILDQSMSENLTVSLRSVTELKNFLLSDQRDMINELASGDTFDPMIGKIVEVLFSAACRDGDGTKALRLLAYECLGILGALDPDRFEMDVYDPTVIVSSNYTDEAESISFALHLIKDLLVGAFRSTSDMGYQTRLAYVIQELLKFCQFTPALIAIDNSGGSVPLRIRNRWNSLPKHVLETVSPLLEARYALYQPNVPAIQLPVYSHQVTYRDWIQTWTLHLITKASGSTAKKIFDVFRSVVRYNDVVIAHHILPHLVLNVMVSGDDESSQDIRSELLVVLEDQVNPHSDSPPDKKLLSAQAVFMLLDHLSKWVRNIRQDVSSKKSESKRSRANQVFNRAEEQLLRIDSVLSSIDQHLMAKAAFQCKAYARALMNFEQHILTIQERTPSSNDIPTYYEKLHEIYAHLDEPDGMEGVSTLVFSPSLEHRIRQHESTGSWTSAQSCWELRLQESPDNVEYHLGLLRCLRNLGHYDSLRTHVRGVLTRYPEWEGVLIGYQVESAWMVGAWDEVQTLVEKVSDDSAPIVMARVLLSMRAGDGVRISESLRAARLILGAPTSAAGVTGYRRAYDAVLNLHLMHELEMIYRVASSFPTDSQPGSQRQRRRMLTNLSRSLSARFDTTLPTFRAREPLLSMRRTAFTLSPIPRQLLAQQVGHSWIASAKIARKAGQWQTAYSAMLQAQHSGSLLSFVESAKLVKARGEHQRALRELENSMHLLGFIDGGTDVLDLTIDDEESILIKAKARVLRARWMHESQGYESFHNFKIFVEAAETITTWETGHFRLGQFHDECFKALNAHDKINRGLRMNLSTVRSFAKAIKAGSKYVYQAVPRILTIWLDLGEDRKTAGTDTFRKINENVAKFIKECPAYKWYTAFPQIVSRVGIVNPEVYKHLSKLIIRVIEEYPRQALWLFTSVIKSTKANRESRGKEILDQLRNNPSNARTQLSKLINQSVTMTNELLALCDHRVSDDKQLSMIKDFPKLAALGRCQLLIPLQESLTASLPPTSALESVHQPFSQDAPTFEAFADEIEVMRSMARPRKITIKGSNGETYMFLGKPKDDLRKDARLMDFNAIINKLLKASSESRRRQLHIRTYGVVTLNEECGFIQWVPNTIPIRPVLLKYYDARGIRTWTSDMNETFRKIKDATDKEAAELFSKKVLPTFPPVFHEWFIETFPEPTAWLTSRLTYSRTAAVMSMVGFILGLGDRHGENILLDTNTGDVVHVDFNCLFEKGKTLETPERVPFRLTQNIVDGLGVTGVEGVFRIACEVTLQLLRDNKDSLMNVLDAFAHDPLVEWEDEKRKLVCSLYSSSVNDDKTMANSKERDRRNQVKASVDLRMLAKNALDPIEKKLKGVYTTSKERQEKEIPTSSLVHVIIQEATDTANLAKMYPGWAPWL</sequence>
<dbReference type="EC" id="2.7.11.1" evidence="3"/>
<evidence type="ECO:0000256" key="8">
    <source>
        <dbReference type="ARBA" id="ARBA00022777"/>
    </source>
</evidence>
<keyword evidence="5" id="KW-0808">Transferase</keyword>
<feature type="domain" description="FATC" evidence="16">
    <location>
        <begin position="1989"/>
        <end position="2021"/>
    </location>
</feature>
<keyword evidence="9" id="KW-0067">ATP-binding</keyword>
<dbReference type="GO" id="GO:0006281">
    <property type="term" value="P:DNA repair"/>
    <property type="evidence" value="ECO:0007669"/>
    <property type="project" value="UniProtKB-KW"/>
</dbReference>
<dbReference type="PROSITE" id="PS00916">
    <property type="entry name" value="PI3_4_KINASE_2"/>
    <property type="match status" value="1"/>
</dbReference>
<dbReference type="GO" id="GO:0000723">
    <property type="term" value="P:telomere maintenance"/>
    <property type="evidence" value="ECO:0007669"/>
    <property type="project" value="TreeGrafter"/>
</dbReference>
<keyword evidence="18" id="KW-1185">Reference proteome</keyword>
<evidence type="ECO:0000256" key="2">
    <source>
        <dbReference type="ARBA" id="ARBA00010769"/>
    </source>
</evidence>
<dbReference type="GO" id="GO:0004674">
    <property type="term" value="F:protein serine/threonine kinase activity"/>
    <property type="evidence" value="ECO:0007669"/>
    <property type="project" value="UniProtKB-KW"/>
</dbReference>
<dbReference type="InterPro" id="IPR011990">
    <property type="entry name" value="TPR-like_helical_dom_sf"/>
</dbReference>
<protein>
    <recommendedName>
        <fullName evidence="3">non-specific serine/threonine protein kinase</fullName>
        <ecNumber evidence="3">2.7.11.1</ecNumber>
    </recommendedName>
</protein>
<dbReference type="InterPro" id="IPR018936">
    <property type="entry name" value="PI3/4_kinase_CS"/>
</dbReference>
<feature type="domain" description="PI3K/PI4K catalytic" evidence="14">
    <location>
        <begin position="1651"/>
        <end position="1967"/>
    </location>
</feature>
<evidence type="ECO:0000256" key="5">
    <source>
        <dbReference type="ARBA" id="ARBA00022679"/>
    </source>
</evidence>
<dbReference type="Pfam" id="PF23593">
    <property type="entry name" value="HEAT_ATR"/>
    <property type="match status" value="1"/>
</dbReference>
<evidence type="ECO:0000256" key="12">
    <source>
        <dbReference type="ARBA" id="ARBA00047899"/>
    </source>
</evidence>
<dbReference type="Pfam" id="PF08064">
    <property type="entry name" value="UME"/>
    <property type="match status" value="1"/>
</dbReference>
<keyword evidence="11" id="KW-0539">Nucleus</keyword>
<keyword evidence="4" id="KW-0723">Serine/threonine-protein kinase</keyword>
<evidence type="ECO:0000256" key="11">
    <source>
        <dbReference type="ARBA" id="ARBA00023242"/>
    </source>
</evidence>
<reference evidence="17 18" key="1">
    <citation type="submission" date="2014-02" db="EMBL/GenBank/DDBJ databases">
        <title>Transposable element dynamics among asymbiotic and ectomycorrhizal Amanita fungi.</title>
        <authorList>
            <consortium name="DOE Joint Genome Institute"/>
            <person name="Hess J."/>
            <person name="Skrede I."/>
            <person name="Wolfe B."/>
            <person name="LaButti K."/>
            <person name="Ohm R.A."/>
            <person name="Grigoriev I.V."/>
            <person name="Pringle A."/>
        </authorList>
    </citation>
    <scope>NUCLEOTIDE SEQUENCE [LARGE SCALE GENOMIC DNA]</scope>
    <source>
        <strain evidence="17 18">SKay4041</strain>
    </source>
</reference>
<evidence type="ECO:0000259" key="16">
    <source>
        <dbReference type="PROSITE" id="PS51190"/>
    </source>
</evidence>
<dbReference type="SMART" id="SM01343">
    <property type="entry name" value="FATC"/>
    <property type="match status" value="1"/>
</dbReference>